<dbReference type="InterPro" id="IPR027417">
    <property type="entry name" value="P-loop_NTPase"/>
</dbReference>
<gene>
    <name evidence="3" type="ORF">BDA96_08G122600</name>
</gene>
<dbReference type="Pfam" id="PF13087">
    <property type="entry name" value="AAA_12"/>
    <property type="match status" value="2"/>
</dbReference>
<dbReference type="InterPro" id="IPR041677">
    <property type="entry name" value="DNA2/NAM7_AAA_11"/>
</dbReference>
<evidence type="ECO:0000259" key="2">
    <source>
        <dbReference type="Pfam" id="PF13087"/>
    </source>
</evidence>
<feature type="domain" description="DNA2/NAM7 helicase-like C-terminal" evidence="2">
    <location>
        <begin position="253"/>
        <end position="302"/>
    </location>
</feature>
<feature type="domain" description="DNA2/NAM7 helicase helicase" evidence="1">
    <location>
        <begin position="70"/>
        <end position="146"/>
    </location>
</feature>
<dbReference type="CDD" id="cd18808">
    <property type="entry name" value="SF1_C_Upf1"/>
    <property type="match status" value="1"/>
</dbReference>
<reference evidence="3" key="2">
    <citation type="submission" date="2020-10" db="EMBL/GenBank/DDBJ databases">
        <authorList>
            <person name="Cooper E.A."/>
            <person name="Brenton Z.W."/>
            <person name="Flinn B.S."/>
            <person name="Jenkins J."/>
            <person name="Shu S."/>
            <person name="Flowers D."/>
            <person name="Luo F."/>
            <person name="Wang Y."/>
            <person name="Xia P."/>
            <person name="Barry K."/>
            <person name="Daum C."/>
            <person name="Lipzen A."/>
            <person name="Yoshinaga Y."/>
            <person name="Schmutz J."/>
            <person name="Saski C."/>
            <person name="Vermerris W."/>
            <person name="Kresovich S."/>
        </authorList>
    </citation>
    <scope>NUCLEOTIDE SEQUENCE</scope>
</reference>
<evidence type="ECO:0000313" key="4">
    <source>
        <dbReference type="Proteomes" id="UP000807115"/>
    </source>
</evidence>
<reference evidence="3" key="1">
    <citation type="journal article" date="2019" name="BMC Genomics">
        <title>A new reference genome for Sorghum bicolor reveals high levels of sequence similarity between sweet and grain genotypes: implications for the genetics of sugar metabolism.</title>
        <authorList>
            <person name="Cooper E.A."/>
            <person name="Brenton Z.W."/>
            <person name="Flinn B.S."/>
            <person name="Jenkins J."/>
            <person name="Shu S."/>
            <person name="Flowers D."/>
            <person name="Luo F."/>
            <person name="Wang Y."/>
            <person name="Xia P."/>
            <person name="Barry K."/>
            <person name="Daum C."/>
            <person name="Lipzen A."/>
            <person name="Yoshinaga Y."/>
            <person name="Schmutz J."/>
            <person name="Saski C."/>
            <person name="Vermerris W."/>
            <person name="Kresovich S."/>
        </authorList>
    </citation>
    <scope>NUCLEOTIDE SEQUENCE</scope>
</reference>
<dbReference type="AlphaFoldDB" id="A0A921U7V3"/>
<dbReference type="SUPFAM" id="SSF52540">
    <property type="entry name" value="P-loop containing nucleoside triphosphate hydrolases"/>
    <property type="match status" value="1"/>
</dbReference>
<dbReference type="GO" id="GO:0004386">
    <property type="term" value="F:helicase activity"/>
    <property type="evidence" value="ECO:0007669"/>
    <property type="project" value="InterPro"/>
</dbReference>
<evidence type="ECO:0000259" key="1">
    <source>
        <dbReference type="Pfam" id="PF13086"/>
    </source>
</evidence>
<comment type="caution">
    <text evidence="3">The sequence shown here is derived from an EMBL/GenBank/DDBJ whole genome shotgun (WGS) entry which is preliminary data.</text>
</comment>
<dbReference type="InterPro" id="IPR041679">
    <property type="entry name" value="DNA2/NAM7-like_C"/>
</dbReference>
<feature type="domain" description="DNA2/NAM7 helicase-like C-terminal" evidence="2">
    <location>
        <begin position="150"/>
        <end position="246"/>
    </location>
</feature>
<dbReference type="PANTHER" id="PTHR10887:SF522">
    <property type="entry name" value="P-LOOP CONTAINING NUCLEOSIDE TRIPHOSPHATE HYDROLASES SUPERFAMILY PROTEIN"/>
    <property type="match status" value="1"/>
</dbReference>
<accession>A0A921U7V3</accession>
<name>A0A921U7V3_SORBI</name>
<feature type="non-terminal residue" evidence="3">
    <location>
        <position position="1"/>
    </location>
</feature>
<dbReference type="InterPro" id="IPR045055">
    <property type="entry name" value="DNA2/NAM7-like"/>
</dbReference>
<dbReference type="EMBL" id="CM027687">
    <property type="protein sequence ID" value="KAG0520991.1"/>
    <property type="molecule type" value="Genomic_DNA"/>
</dbReference>
<protein>
    <recommendedName>
        <fullName evidence="5">DNA2/NAM7 helicase-like C-terminal domain-containing protein</fullName>
    </recommendedName>
</protein>
<evidence type="ECO:0000313" key="3">
    <source>
        <dbReference type="EMBL" id="KAG0520991.1"/>
    </source>
</evidence>
<dbReference type="Pfam" id="PF13086">
    <property type="entry name" value="AAA_11"/>
    <property type="match status" value="1"/>
</dbReference>
<dbReference type="PANTHER" id="PTHR10887">
    <property type="entry name" value="DNA2/NAM7 HELICASE FAMILY"/>
    <property type="match status" value="1"/>
</dbReference>
<sequence>KLRILVCAPTNTALVQLASRLVSLVDKSTETKHLLGKIILFGSDKLSSCWKKTDKTLSKIFLKNLIDTNGDMNHRNQERMLLQASQLVFCTPFMSARLNNEQYDILVIDEAAYLKQCESMVPLSINGIKHVVLIGDDLQLQSVIAKEAKYGRSLFERLCEIGWHKHLLNVQCRMHPDISWFPMKVFYNETIIYAPEKTSAKIFIGDIFGNYSFINVEYGIEHQTGQSVQNVVEATVGATNISKLSKGITGELLSIEVKTVDSFQGDEKDIIILSTVRNNKFGNIGFLDSGGRANVALTRARVKGRSCFFDARADLELDKLNIYVQLASDIIVKAAVEEAQAVVDLSPSHIPLANRLCSSHEDELAGSETADAESEYSLGEVHSRKRRNQGDCHLNSPSGIWIV</sequence>
<proteinExistence type="predicted"/>
<organism evidence="3 4">
    <name type="scientific">Sorghum bicolor</name>
    <name type="common">Sorghum</name>
    <name type="synonym">Sorghum vulgare</name>
    <dbReference type="NCBI Taxonomy" id="4558"/>
    <lineage>
        <taxon>Eukaryota</taxon>
        <taxon>Viridiplantae</taxon>
        <taxon>Streptophyta</taxon>
        <taxon>Embryophyta</taxon>
        <taxon>Tracheophyta</taxon>
        <taxon>Spermatophyta</taxon>
        <taxon>Magnoliopsida</taxon>
        <taxon>Liliopsida</taxon>
        <taxon>Poales</taxon>
        <taxon>Poaceae</taxon>
        <taxon>PACMAD clade</taxon>
        <taxon>Panicoideae</taxon>
        <taxon>Andropogonodae</taxon>
        <taxon>Andropogoneae</taxon>
        <taxon>Sorghinae</taxon>
        <taxon>Sorghum</taxon>
    </lineage>
</organism>
<dbReference type="Gene3D" id="3.40.50.300">
    <property type="entry name" value="P-loop containing nucleotide triphosphate hydrolases"/>
    <property type="match status" value="2"/>
</dbReference>
<evidence type="ECO:0008006" key="5">
    <source>
        <dbReference type="Google" id="ProtNLM"/>
    </source>
</evidence>
<dbReference type="Proteomes" id="UP000807115">
    <property type="component" value="Chromosome 8"/>
</dbReference>
<dbReference type="InterPro" id="IPR047187">
    <property type="entry name" value="SF1_C_Upf1"/>
</dbReference>